<dbReference type="PANTHER" id="PTHR42899:SF1">
    <property type="entry name" value="SPERMATOGENESIS-ASSOCIATED PROTEIN 20"/>
    <property type="match status" value="1"/>
</dbReference>
<protein>
    <recommendedName>
        <fullName evidence="1">Spermatogenesis-associated protein 20-like TRX domain-containing protein</fullName>
    </recommendedName>
</protein>
<evidence type="ECO:0000259" key="1">
    <source>
        <dbReference type="Pfam" id="PF03190"/>
    </source>
</evidence>
<evidence type="ECO:0000313" key="3">
    <source>
        <dbReference type="Proteomes" id="UP000198337"/>
    </source>
</evidence>
<dbReference type="InterPro" id="IPR008928">
    <property type="entry name" value="6-hairpin_glycosidase_sf"/>
</dbReference>
<accession>A0ABY1SDK7</accession>
<dbReference type="PIRSF" id="PIRSF006402">
    <property type="entry name" value="UCP006402_thioredoxin"/>
    <property type="match status" value="1"/>
</dbReference>
<name>A0ABY1SDK7_9FLAO</name>
<evidence type="ECO:0000313" key="2">
    <source>
        <dbReference type="EMBL" id="SNR28986.1"/>
    </source>
</evidence>
<organism evidence="2 3">
    <name type="scientific">Maribacter sedimenticola</name>
    <dbReference type="NCBI Taxonomy" id="228956"/>
    <lineage>
        <taxon>Bacteria</taxon>
        <taxon>Pseudomonadati</taxon>
        <taxon>Bacteroidota</taxon>
        <taxon>Flavobacteriia</taxon>
        <taxon>Flavobacteriales</taxon>
        <taxon>Flavobacteriaceae</taxon>
        <taxon>Maribacter</taxon>
    </lineage>
</organism>
<dbReference type="Proteomes" id="UP000198337">
    <property type="component" value="Unassembled WGS sequence"/>
</dbReference>
<dbReference type="PANTHER" id="PTHR42899">
    <property type="entry name" value="SPERMATOGENESIS-ASSOCIATED PROTEIN 20"/>
    <property type="match status" value="1"/>
</dbReference>
<sequence length="693" mass="79397">MALFFVQNCTINIVIMQAPYTNDLIHESSPYLLQHAHNPVNWVAWSQKALLKAKNENKLILISIGYAACHWCHVMEHECFEDEDVAMTMNKNFINIKVDREERPDIDHIYMDALQMMTGSGGWPLNILALPDGRPFWGATFVKKDQWIQVLNQLQQLYENEPNKIIGYATNMHQGLKEINSISAESSVQNISATTLAEVVTTWSAYFDTYLGGYKRAPKFMMPVNINFLLHYGQTQQDQMVKEYVATTLTRMAWGGIFDHVGGGFSRYAVDTKWHVPHFEKMLYDNGLLISLYSKAFAADSNALYKNVALQCINFLKEELLDENHGFYSSLDADSLTPKGTLEEGAYYVWTEAELKQLLQEDFTLFSDYFNINSYGYWEDDNYVLIRDDEAASIAEKHNLNTNVVVENISKNLTQLKIQRQLRAKPRLDDKILTSWNGLALKGLTDAYNYLGNSDILDLAVNNGNFIVNQMLKANGILYRNHKNGKSTISGFLEDYAAVIEGFLGLYEATFNLFWMNKSVELTKIVIENFTDPKTGLFYFTAINGESLIRNTIEVADNVIPSSNSIMALNLLKLSKYYPEESYQDRLEQMMGTMHATILENPQNHANWLHVSSLMNEKFYEVVVIGENYERICKKMQKSYLPYTIFAASDVKTSEFPLFKNRYVEDKTMIYVCHNGTCHLPVERVEDALNLLT</sequence>
<dbReference type="Gene3D" id="3.40.30.10">
    <property type="entry name" value="Glutaredoxin"/>
    <property type="match status" value="1"/>
</dbReference>
<dbReference type="InterPro" id="IPR004879">
    <property type="entry name" value="Ssp411-like_TRX"/>
</dbReference>
<dbReference type="Pfam" id="PF03190">
    <property type="entry name" value="Thioredox_DsbH"/>
    <property type="match status" value="1"/>
</dbReference>
<dbReference type="CDD" id="cd02955">
    <property type="entry name" value="SSP411"/>
    <property type="match status" value="1"/>
</dbReference>
<proteinExistence type="predicted"/>
<dbReference type="SUPFAM" id="SSF52833">
    <property type="entry name" value="Thioredoxin-like"/>
    <property type="match status" value="1"/>
</dbReference>
<dbReference type="InterPro" id="IPR036249">
    <property type="entry name" value="Thioredoxin-like_sf"/>
</dbReference>
<dbReference type="SUPFAM" id="SSF48208">
    <property type="entry name" value="Six-hairpin glycosidases"/>
    <property type="match status" value="1"/>
</dbReference>
<feature type="domain" description="Spermatogenesis-associated protein 20-like TRX" evidence="1">
    <location>
        <begin position="21"/>
        <end position="176"/>
    </location>
</feature>
<dbReference type="EMBL" id="FZNV01000001">
    <property type="protein sequence ID" value="SNR28986.1"/>
    <property type="molecule type" value="Genomic_DNA"/>
</dbReference>
<gene>
    <name evidence="2" type="ORF">SAMN04488009_0868</name>
</gene>
<reference evidence="2 3" key="1">
    <citation type="submission" date="2017-06" db="EMBL/GenBank/DDBJ databases">
        <authorList>
            <person name="Varghese N."/>
            <person name="Submissions S."/>
        </authorList>
    </citation>
    <scope>NUCLEOTIDE SEQUENCE [LARGE SCALE GENOMIC DNA]</scope>
    <source>
        <strain evidence="2 3">DSM 19840</strain>
    </source>
</reference>
<dbReference type="InterPro" id="IPR024705">
    <property type="entry name" value="Ssp411"/>
</dbReference>
<keyword evidence="3" id="KW-1185">Reference proteome</keyword>
<comment type="caution">
    <text evidence="2">The sequence shown here is derived from an EMBL/GenBank/DDBJ whole genome shotgun (WGS) entry which is preliminary data.</text>
</comment>